<dbReference type="AlphaFoldDB" id="A0A167QCM9"/>
<proteinExistence type="predicted"/>
<organism evidence="1 2">
    <name type="scientific">Phycomyces blakesleeanus (strain ATCC 8743b / DSM 1359 / FGSC 10004 / NBRC 33097 / NRRL 1555)</name>
    <dbReference type="NCBI Taxonomy" id="763407"/>
    <lineage>
        <taxon>Eukaryota</taxon>
        <taxon>Fungi</taxon>
        <taxon>Fungi incertae sedis</taxon>
        <taxon>Mucoromycota</taxon>
        <taxon>Mucoromycotina</taxon>
        <taxon>Mucoromycetes</taxon>
        <taxon>Mucorales</taxon>
        <taxon>Phycomycetaceae</taxon>
        <taxon>Phycomyces</taxon>
    </lineage>
</organism>
<keyword evidence="2" id="KW-1185">Reference proteome</keyword>
<dbReference type="GeneID" id="29001249"/>
<dbReference type="RefSeq" id="XP_018297527.1">
    <property type="nucleotide sequence ID" value="XM_018440343.1"/>
</dbReference>
<accession>A0A167QCM9</accession>
<gene>
    <name evidence="1" type="ORF">PHYBLDRAFT_58535</name>
</gene>
<dbReference type="VEuPathDB" id="FungiDB:PHYBLDRAFT_58535"/>
<name>A0A167QCM9_PHYB8</name>
<sequence>MVDSYGSPRAYSARSLECAIGEYSRSIKSNSAIGVNAGNIMVHLTWTHHIDLKDSGEDANRAIVLEYNDMSAGWPVMEKGEYVGAKSDIEFWGPLSRRLIDESFEGISCLLILIQAFYKSKRVECSTIEPVMTTSCKAFVNGCVIDSSFTQTPLREAHHICLQVQIDLFYNVCWRYTPIIKDFFSKVVLFFKHENSGKRWPLVLVQVYSVEEYNGMLVAKNGQMKPKVVHLVDVKELVGLSVEVTSRKISANTISLLKLAFNEIKEEIALFICISSSSLPVDHYELCKLKSVKSYLRHRLLGSKTLEASEKAAMEQQKPESCSTILVKKHIDEIIIPKKLGIPGSVSMSTV</sequence>
<dbReference type="InParanoid" id="A0A167QCM9"/>
<dbReference type="EMBL" id="KV440972">
    <property type="protein sequence ID" value="OAD79487.1"/>
    <property type="molecule type" value="Genomic_DNA"/>
</dbReference>
<dbReference type="OrthoDB" id="2210827at2759"/>
<reference evidence="2" key="1">
    <citation type="submission" date="2015-06" db="EMBL/GenBank/DDBJ databases">
        <title>Expansion of signal transduction pathways in fungi by whole-genome duplication.</title>
        <authorList>
            <consortium name="DOE Joint Genome Institute"/>
            <person name="Corrochano L.M."/>
            <person name="Kuo A."/>
            <person name="Marcet-Houben M."/>
            <person name="Polaino S."/>
            <person name="Salamov A."/>
            <person name="Villalobos J.M."/>
            <person name="Alvarez M.I."/>
            <person name="Avalos J."/>
            <person name="Benito E.P."/>
            <person name="Benoit I."/>
            <person name="Burger G."/>
            <person name="Camino L.P."/>
            <person name="Canovas D."/>
            <person name="Cerda-Olmedo E."/>
            <person name="Cheng J.-F."/>
            <person name="Dominguez A."/>
            <person name="Elias M."/>
            <person name="Eslava A.P."/>
            <person name="Glaser F."/>
            <person name="Grimwood J."/>
            <person name="Gutierrez G."/>
            <person name="Heitman J."/>
            <person name="Henrissat B."/>
            <person name="Iturriaga E.A."/>
            <person name="Lang B.F."/>
            <person name="Lavin J.L."/>
            <person name="Lee S."/>
            <person name="Li W."/>
            <person name="Lindquist E."/>
            <person name="Lopez-Garcia S."/>
            <person name="Luque E.M."/>
            <person name="Marcos A.T."/>
            <person name="Martin J."/>
            <person name="McCluskey K."/>
            <person name="Medina H.R."/>
            <person name="Miralles-Duran A."/>
            <person name="Miyazaki A."/>
            <person name="Munoz-Torres E."/>
            <person name="Oguiza J.A."/>
            <person name="Ohm R."/>
            <person name="Olmedo M."/>
            <person name="Orejas M."/>
            <person name="Ortiz-Castellanos L."/>
            <person name="Pisabarro A.G."/>
            <person name="Rodriguez-Romero J."/>
            <person name="Ruiz-Herrera J."/>
            <person name="Ruiz-Vazquez R."/>
            <person name="Sanz C."/>
            <person name="Schackwitz W."/>
            <person name="Schmutz J."/>
            <person name="Shahriari M."/>
            <person name="Shelest E."/>
            <person name="Silva-Franco F."/>
            <person name="Soanes D."/>
            <person name="Syed K."/>
            <person name="Tagua V.G."/>
            <person name="Talbot N.J."/>
            <person name="Thon M."/>
            <person name="De vries R.P."/>
            <person name="Wiebenga A."/>
            <person name="Yadav J.S."/>
            <person name="Braun E.L."/>
            <person name="Baker S."/>
            <person name="Garre V."/>
            <person name="Horwitz B."/>
            <person name="Torres-Martinez S."/>
            <person name="Idnurm A."/>
            <person name="Herrera-Estrella A."/>
            <person name="Gabaldon T."/>
            <person name="Grigoriev I.V."/>
        </authorList>
    </citation>
    <scope>NUCLEOTIDE SEQUENCE [LARGE SCALE GENOMIC DNA]</scope>
    <source>
        <strain evidence="2">NRRL 1555(-)</strain>
    </source>
</reference>
<evidence type="ECO:0000313" key="1">
    <source>
        <dbReference type="EMBL" id="OAD79487.1"/>
    </source>
</evidence>
<protein>
    <submittedName>
        <fullName evidence="1">Uncharacterized protein</fullName>
    </submittedName>
</protein>
<evidence type="ECO:0000313" key="2">
    <source>
        <dbReference type="Proteomes" id="UP000077315"/>
    </source>
</evidence>
<dbReference type="Proteomes" id="UP000077315">
    <property type="component" value="Unassembled WGS sequence"/>
</dbReference>